<gene>
    <name evidence="2" type="ORF">RJ641_032264</name>
</gene>
<evidence type="ECO:0000256" key="1">
    <source>
        <dbReference type="SAM" id="Phobius"/>
    </source>
</evidence>
<feature type="transmembrane region" description="Helical" evidence="1">
    <location>
        <begin position="257"/>
        <end position="280"/>
    </location>
</feature>
<dbReference type="PANTHER" id="PTHR31721:SF3">
    <property type="entry name" value="EXPRESSED PROTEIN"/>
    <property type="match status" value="1"/>
</dbReference>
<dbReference type="AlphaFoldDB" id="A0AAN8VZQ0"/>
<keyword evidence="1" id="KW-1133">Transmembrane helix</keyword>
<dbReference type="Pfam" id="PF03350">
    <property type="entry name" value="UPF0114"/>
    <property type="match status" value="1"/>
</dbReference>
<dbReference type="PANTHER" id="PTHR31721">
    <property type="entry name" value="OS06G0710300 PROTEIN"/>
    <property type="match status" value="1"/>
</dbReference>
<keyword evidence="1" id="KW-0812">Transmembrane</keyword>
<accession>A0AAN8VZQ0</accession>
<name>A0AAN8VZQ0_9MAGN</name>
<reference evidence="2 3" key="1">
    <citation type="submission" date="2023-12" db="EMBL/GenBank/DDBJ databases">
        <title>A high-quality genome assembly for Dillenia turbinata (Dilleniales).</title>
        <authorList>
            <person name="Chanderbali A."/>
        </authorList>
    </citation>
    <scope>NUCLEOTIDE SEQUENCE [LARGE SCALE GENOMIC DNA]</scope>
    <source>
        <strain evidence="2">LSX21</strain>
        <tissue evidence="2">Leaf</tissue>
    </source>
</reference>
<evidence type="ECO:0000313" key="3">
    <source>
        <dbReference type="Proteomes" id="UP001370490"/>
    </source>
</evidence>
<comment type="caution">
    <text evidence="2">The sequence shown here is derived from an EMBL/GenBank/DDBJ whole genome shotgun (WGS) entry which is preliminary data.</text>
</comment>
<keyword evidence="1" id="KW-0472">Membrane</keyword>
<protein>
    <submittedName>
        <fullName evidence="2">Uncharacterized protein family UPF0114</fullName>
    </submittedName>
</protein>
<dbReference type="EMBL" id="JBAMMX010000006">
    <property type="protein sequence ID" value="KAK6938756.1"/>
    <property type="molecule type" value="Genomic_DNA"/>
</dbReference>
<proteinExistence type="predicted"/>
<dbReference type="InterPro" id="IPR005134">
    <property type="entry name" value="UPF0114"/>
</dbReference>
<sequence length="292" mass="31013">MAAPRLFGTSRGPLRFIVSSSSSSSSGSLRVVKCSRNDGIVGDVKLAVDGERKSIEVPSASVSEGVITSEMTTTSPGNDLSSLLPIVHDALLKVQGPPARRKSLKSQVEMLLGKAILDCRFFTLFAVAGSLVGSVLCFLGGSCTIIETYFQYFYTLSHKSGQGRVVQLAIQAIDEFLIGVALLAFGASLYAMFVGSKSARGKEPSLSGSNLFGLFYLKTPPTWVELQSVSQAKLRIGHAVMTILQVGLLEKFRSIPLVTGLDLACSAGAVLLSSVSVFLLSRLSTGHVMEDR</sequence>
<organism evidence="2 3">
    <name type="scientific">Dillenia turbinata</name>
    <dbReference type="NCBI Taxonomy" id="194707"/>
    <lineage>
        <taxon>Eukaryota</taxon>
        <taxon>Viridiplantae</taxon>
        <taxon>Streptophyta</taxon>
        <taxon>Embryophyta</taxon>
        <taxon>Tracheophyta</taxon>
        <taxon>Spermatophyta</taxon>
        <taxon>Magnoliopsida</taxon>
        <taxon>eudicotyledons</taxon>
        <taxon>Gunneridae</taxon>
        <taxon>Pentapetalae</taxon>
        <taxon>Dilleniales</taxon>
        <taxon>Dilleniaceae</taxon>
        <taxon>Dillenia</taxon>
    </lineage>
</organism>
<evidence type="ECO:0000313" key="2">
    <source>
        <dbReference type="EMBL" id="KAK6938756.1"/>
    </source>
</evidence>
<dbReference type="Proteomes" id="UP001370490">
    <property type="component" value="Unassembled WGS sequence"/>
</dbReference>
<keyword evidence="3" id="KW-1185">Reference proteome</keyword>
<feature type="transmembrane region" description="Helical" evidence="1">
    <location>
        <begin position="121"/>
        <end position="150"/>
    </location>
</feature>
<feature type="transmembrane region" description="Helical" evidence="1">
    <location>
        <begin position="176"/>
        <end position="195"/>
    </location>
</feature>